<dbReference type="PROSITE" id="PS51471">
    <property type="entry name" value="FE2OG_OXY"/>
    <property type="match status" value="1"/>
</dbReference>
<keyword evidence="5" id="KW-1185">Reference proteome</keyword>
<dbReference type="RefSeq" id="XP_007671954.1">
    <property type="nucleotide sequence ID" value="XM_007673764.1"/>
</dbReference>
<dbReference type="InterPro" id="IPR044861">
    <property type="entry name" value="IPNS-like_FE2OG_OXY"/>
</dbReference>
<dbReference type="InterPro" id="IPR005123">
    <property type="entry name" value="Oxoglu/Fe-dep_dioxygenase_dom"/>
</dbReference>
<evidence type="ECO:0000256" key="1">
    <source>
        <dbReference type="ARBA" id="ARBA00008056"/>
    </source>
</evidence>
<dbReference type="GeneID" id="19110858"/>
<evidence type="ECO:0000313" key="5">
    <source>
        <dbReference type="Proteomes" id="UP000011761"/>
    </source>
</evidence>
<accession>M2NML4</accession>
<dbReference type="PANTHER" id="PTHR47990">
    <property type="entry name" value="2-OXOGLUTARATE (2OG) AND FE(II)-DEPENDENT OXYGENASE SUPERFAMILY PROTEIN-RELATED"/>
    <property type="match status" value="1"/>
</dbReference>
<dbReference type="Pfam" id="PF03171">
    <property type="entry name" value="2OG-FeII_Oxy"/>
    <property type="match status" value="1"/>
</dbReference>
<dbReference type="Proteomes" id="UP000011761">
    <property type="component" value="Unassembled WGS sequence"/>
</dbReference>
<protein>
    <recommendedName>
        <fullName evidence="3">Fe2OG dioxygenase domain-containing protein</fullName>
    </recommendedName>
</protein>
<dbReference type="GO" id="GO:0046872">
    <property type="term" value="F:metal ion binding"/>
    <property type="evidence" value="ECO:0007669"/>
    <property type="project" value="UniProtKB-KW"/>
</dbReference>
<reference evidence="4 5" key="1">
    <citation type="journal article" date="2012" name="PLoS Pathog.">
        <title>Diverse lifestyles and strategies of plant pathogenesis encoded in the genomes of eighteen Dothideomycetes fungi.</title>
        <authorList>
            <person name="Ohm R.A."/>
            <person name="Feau N."/>
            <person name="Henrissat B."/>
            <person name="Schoch C.L."/>
            <person name="Horwitz B.A."/>
            <person name="Barry K.W."/>
            <person name="Condon B.J."/>
            <person name="Copeland A.C."/>
            <person name="Dhillon B."/>
            <person name="Glaser F."/>
            <person name="Hesse C.N."/>
            <person name="Kosti I."/>
            <person name="LaButti K."/>
            <person name="Lindquist E.A."/>
            <person name="Lucas S."/>
            <person name="Salamov A.A."/>
            <person name="Bradshaw R.E."/>
            <person name="Ciuffetti L."/>
            <person name="Hamelin R.C."/>
            <person name="Kema G.H.J."/>
            <person name="Lawrence C."/>
            <person name="Scott J.A."/>
            <person name="Spatafora J.W."/>
            <person name="Turgeon B.G."/>
            <person name="de Wit P.J.G.M."/>
            <person name="Zhong S."/>
            <person name="Goodwin S.B."/>
            <person name="Grigoriev I.V."/>
        </authorList>
    </citation>
    <scope>NUCLEOTIDE SEQUENCE [LARGE SCALE GENOMIC DNA]</scope>
    <source>
        <strain evidence="4 5">UAMH 10762</strain>
    </source>
</reference>
<dbReference type="OMA" id="PAFWHGD"/>
<dbReference type="AlphaFoldDB" id="M2NML4"/>
<keyword evidence="2" id="KW-0479">Metal-binding</keyword>
<evidence type="ECO:0000259" key="3">
    <source>
        <dbReference type="PROSITE" id="PS51471"/>
    </source>
</evidence>
<keyword evidence="2" id="KW-0408">Iron</keyword>
<comment type="similarity">
    <text evidence="1 2">Belongs to the iron/ascorbate-dependent oxidoreductase family.</text>
</comment>
<sequence length="311" mass="34602">MTIVHRVPIIDIAAYIQPTASAADKTKVIQAVKEACSQYGFLQVKGHGVPLEAQQSVLQCCKTLFDLPQDQKDALSLKTSPARRGYERIGSQVLDAKALPDCKEGYYVGREVAPDNVGFMRGPNQWPNLPEPVFHEPVTAYWQHMLSLGQALLEMLAIGLGHDVSTLRDFTKEPVMNLKLLHYPPHLSRDERQFGAGAHTDFGSITILLQQPGKHGLQVFYAPTQEWLSVPALENVFVVNMGDLIHKWTDGEYNSTLHRVINASDGDRYSVPCFYQGDLNATNPFKPGAGDETVEEHIRRKFDSSYGLSAK</sequence>
<keyword evidence="2" id="KW-0560">Oxidoreductase</keyword>
<dbReference type="InterPro" id="IPR050231">
    <property type="entry name" value="Iron_ascorbate_oxido_reductase"/>
</dbReference>
<dbReference type="InterPro" id="IPR026992">
    <property type="entry name" value="DIOX_N"/>
</dbReference>
<dbReference type="InterPro" id="IPR027443">
    <property type="entry name" value="IPNS-like_sf"/>
</dbReference>
<dbReference type="eggNOG" id="KOG0143">
    <property type="taxonomic scope" value="Eukaryota"/>
</dbReference>
<feature type="domain" description="Fe2OG dioxygenase" evidence="3">
    <location>
        <begin position="171"/>
        <end position="277"/>
    </location>
</feature>
<dbReference type="Gene3D" id="2.60.120.330">
    <property type="entry name" value="B-lactam Antibiotic, Isopenicillin N Synthase, Chain"/>
    <property type="match status" value="1"/>
</dbReference>
<gene>
    <name evidence="4" type="ORF">BAUCODRAFT_29134</name>
</gene>
<evidence type="ECO:0000256" key="2">
    <source>
        <dbReference type="RuleBase" id="RU003682"/>
    </source>
</evidence>
<dbReference type="KEGG" id="bcom:BAUCODRAFT_29134"/>
<dbReference type="SUPFAM" id="SSF51197">
    <property type="entry name" value="Clavaminate synthase-like"/>
    <property type="match status" value="1"/>
</dbReference>
<proteinExistence type="inferred from homology"/>
<dbReference type="GO" id="GO:0016491">
    <property type="term" value="F:oxidoreductase activity"/>
    <property type="evidence" value="ECO:0007669"/>
    <property type="project" value="UniProtKB-KW"/>
</dbReference>
<evidence type="ECO:0000313" key="4">
    <source>
        <dbReference type="EMBL" id="EMD00770.1"/>
    </source>
</evidence>
<organism evidence="4 5">
    <name type="scientific">Baudoinia panamericana (strain UAMH 10762)</name>
    <name type="common">Angels' share fungus</name>
    <name type="synonym">Baudoinia compniacensis (strain UAMH 10762)</name>
    <dbReference type="NCBI Taxonomy" id="717646"/>
    <lineage>
        <taxon>Eukaryota</taxon>
        <taxon>Fungi</taxon>
        <taxon>Dikarya</taxon>
        <taxon>Ascomycota</taxon>
        <taxon>Pezizomycotina</taxon>
        <taxon>Dothideomycetes</taxon>
        <taxon>Dothideomycetidae</taxon>
        <taxon>Mycosphaerellales</taxon>
        <taxon>Teratosphaeriaceae</taxon>
        <taxon>Baudoinia</taxon>
    </lineage>
</organism>
<dbReference type="OrthoDB" id="288590at2759"/>
<dbReference type="HOGENOM" id="CLU_010119_6_3_1"/>
<name>M2NML4_BAUPA</name>
<dbReference type="EMBL" id="KB445550">
    <property type="protein sequence ID" value="EMD00770.1"/>
    <property type="molecule type" value="Genomic_DNA"/>
</dbReference>
<dbReference type="GO" id="GO:0044283">
    <property type="term" value="P:small molecule biosynthetic process"/>
    <property type="evidence" value="ECO:0007669"/>
    <property type="project" value="UniProtKB-ARBA"/>
</dbReference>
<dbReference type="Pfam" id="PF14226">
    <property type="entry name" value="DIOX_N"/>
    <property type="match status" value="1"/>
</dbReference>